<comment type="caution">
    <text evidence="2">The sequence shown here is derived from an EMBL/GenBank/DDBJ whole genome shotgun (WGS) entry which is preliminary data.</text>
</comment>
<protein>
    <submittedName>
        <fullName evidence="2">Uncharacterized protein</fullName>
    </submittedName>
</protein>
<keyword evidence="3" id="KW-1185">Reference proteome</keyword>
<dbReference type="PANTHER" id="PTHR36764:SF1">
    <property type="entry name" value="TRNA (ILE)-LYSIDINE SYNTHASE"/>
    <property type="match status" value="1"/>
</dbReference>
<feature type="compositionally biased region" description="Basic and acidic residues" evidence="1">
    <location>
        <begin position="140"/>
        <end position="152"/>
    </location>
</feature>
<accession>A0AAP0FDK2</accession>
<organism evidence="2 3">
    <name type="scientific">Stephania yunnanensis</name>
    <dbReference type="NCBI Taxonomy" id="152371"/>
    <lineage>
        <taxon>Eukaryota</taxon>
        <taxon>Viridiplantae</taxon>
        <taxon>Streptophyta</taxon>
        <taxon>Embryophyta</taxon>
        <taxon>Tracheophyta</taxon>
        <taxon>Spermatophyta</taxon>
        <taxon>Magnoliopsida</taxon>
        <taxon>Ranunculales</taxon>
        <taxon>Menispermaceae</taxon>
        <taxon>Menispermoideae</taxon>
        <taxon>Cissampelideae</taxon>
        <taxon>Stephania</taxon>
    </lineage>
</organism>
<evidence type="ECO:0000313" key="3">
    <source>
        <dbReference type="Proteomes" id="UP001420932"/>
    </source>
</evidence>
<feature type="region of interest" description="Disordered" evidence="1">
    <location>
        <begin position="184"/>
        <end position="350"/>
    </location>
</feature>
<dbReference type="EMBL" id="JBBNAF010000010">
    <property type="protein sequence ID" value="KAK9107857.1"/>
    <property type="molecule type" value="Genomic_DNA"/>
</dbReference>
<dbReference type="Proteomes" id="UP001420932">
    <property type="component" value="Unassembled WGS sequence"/>
</dbReference>
<name>A0AAP0FDK2_9MAGN</name>
<feature type="region of interest" description="Disordered" evidence="1">
    <location>
        <begin position="117"/>
        <end position="152"/>
    </location>
</feature>
<proteinExistence type="predicted"/>
<dbReference type="PANTHER" id="PTHR36764">
    <property type="entry name" value="TRNA (ILE)-LYSIDINE SYNTHASE"/>
    <property type="match status" value="1"/>
</dbReference>
<dbReference type="GO" id="GO:0009507">
    <property type="term" value="C:chloroplast"/>
    <property type="evidence" value="ECO:0007669"/>
    <property type="project" value="TreeGrafter"/>
</dbReference>
<sequence>MVALSLYRGNLHRVAHLNVKWNFPNKPPISFKDFSRLVRKRHRSLSRIPNPNPRSEHQAEEFVGENGCSDKQKQGQVSEIPNLQSRESICGVVREEIINGGDSNEVEKQEQLVLEEVRGGGGGDGDGDGDGDGTSEAAAEEGREGTGMADLEKQELEEKLQHLNEKKHNMVQMLKQILHAEEEMKKRNSMPAAVVRSPNPSQVETMNDAGATPKHAINRMGSEGNSSGDLEGESEDASNHTAHARHRQQMSPSTSSPLRRPSHGSLQHNAVPHSTRPSLGASGHGQTTSTHIGVTASPSRFAPFGHQSHSAGLPPLATSGTPFTASSPSPAGSGGSSVFRDPRWTSPTWN</sequence>
<evidence type="ECO:0000256" key="1">
    <source>
        <dbReference type="SAM" id="MobiDB-lite"/>
    </source>
</evidence>
<gene>
    <name evidence="2" type="ORF">Syun_023868</name>
</gene>
<reference evidence="2 3" key="1">
    <citation type="submission" date="2024-01" db="EMBL/GenBank/DDBJ databases">
        <title>Genome assemblies of Stephania.</title>
        <authorList>
            <person name="Yang L."/>
        </authorList>
    </citation>
    <scope>NUCLEOTIDE SEQUENCE [LARGE SCALE GENOMIC DNA]</scope>
    <source>
        <strain evidence="2">YNDBR</strain>
        <tissue evidence="2">Leaf</tissue>
    </source>
</reference>
<dbReference type="AlphaFoldDB" id="A0AAP0FDK2"/>
<evidence type="ECO:0000313" key="2">
    <source>
        <dbReference type="EMBL" id="KAK9107857.1"/>
    </source>
</evidence>
<feature type="compositionally biased region" description="Polar residues" evidence="1">
    <location>
        <begin position="284"/>
        <end position="298"/>
    </location>
</feature>
<feature type="compositionally biased region" description="Low complexity" evidence="1">
    <location>
        <begin position="317"/>
        <end position="331"/>
    </location>
</feature>
<feature type="region of interest" description="Disordered" evidence="1">
    <location>
        <begin position="46"/>
        <end position="82"/>
    </location>
</feature>